<accession>A0A9W6NRK3</accession>
<proteinExistence type="predicted"/>
<feature type="region of interest" description="Disordered" evidence="1">
    <location>
        <begin position="130"/>
        <end position="149"/>
    </location>
</feature>
<reference evidence="2" key="2">
    <citation type="submission" date="2023-01" db="EMBL/GenBank/DDBJ databases">
        <authorList>
            <person name="Sun Q."/>
            <person name="Evtushenko L."/>
        </authorList>
    </citation>
    <scope>NUCLEOTIDE SEQUENCE</scope>
    <source>
        <strain evidence="2">VKM Ac-1321</strain>
    </source>
</reference>
<dbReference type="RefSeq" id="WP_261965222.1">
    <property type="nucleotide sequence ID" value="NZ_BAAAXA010000001.1"/>
</dbReference>
<dbReference type="EMBL" id="BSFP01000072">
    <property type="protein sequence ID" value="GLL06356.1"/>
    <property type="molecule type" value="Genomic_DNA"/>
</dbReference>
<gene>
    <name evidence="2" type="ORF">GCM10017581_081060</name>
</gene>
<organism evidence="2 3">
    <name type="scientific">Dactylosporangium matsuzakiense</name>
    <dbReference type="NCBI Taxonomy" id="53360"/>
    <lineage>
        <taxon>Bacteria</taxon>
        <taxon>Bacillati</taxon>
        <taxon>Actinomycetota</taxon>
        <taxon>Actinomycetes</taxon>
        <taxon>Micromonosporales</taxon>
        <taxon>Micromonosporaceae</taxon>
        <taxon>Dactylosporangium</taxon>
    </lineage>
</organism>
<evidence type="ECO:0000256" key="1">
    <source>
        <dbReference type="SAM" id="MobiDB-lite"/>
    </source>
</evidence>
<keyword evidence="3" id="KW-1185">Reference proteome</keyword>
<protein>
    <recommendedName>
        <fullName evidence="4">DUF2690 domain-containing protein</fullName>
    </recommendedName>
</protein>
<name>A0A9W6NRK3_9ACTN</name>
<dbReference type="AlphaFoldDB" id="A0A9W6NRK3"/>
<dbReference type="Proteomes" id="UP001143480">
    <property type="component" value="Unassembled WGS sequence"/>
</dbReference>
<sequence>MIWAAIVGLVTAAGPVGPAAPALATPSHCFEATCDNVALSGTDCATNQLVWDDFVVGNGIAIQLMYSPGCHAFWGEVQEPSGGVYGILFAIPEYGGSEQILESGLVNGVALETHMWNSAGHSVKLCRNTASATDPGDTNTPTAQCTGWR</sequence>
<evidence type="ECO:0008006" key="4">
    <source>
        <dbReference type="Google" id="ProtNLM"/>
    </source>
</evidence>
<comment type="caution">
    <text evidence="2">The sequence shown here is derived from an EMBL/GenBank/DDBJ whole genome shotgun (WGS) entry which is preliminary data.</text>
</comment>
<evidence type="ECO:0000313" key="2">
    <source>
        <dbReference type="EMBL" id="GLL06356.1"/>
    </source>
</evidence>
<reference evidence="2" key="1">
    <citation type="journal article" date="2014" name="Int. J. Syst. Evol. Microbiol.">
        <title>Complete genome sequence of Corynebacterium casei LMG S-19264T (=DSM 44701T), isolated from a smear-ripened cheese.</title>
        <authorList>
            <consortium name="US DOE Joint Genome Institute (JGI-PGF)"/>
            <person name="Walter F."/>
            <person name="Albersmeier A."/>
            <person name="Kalinowski J."/>
            <person name="Ruckert C."/>
        </authorList>
    </citation>
    <scope>NUCLEOTIDE SEQUENCE</scope>
    <source>
        <strain evidence="2">VKM Ac-1321</strain>
    </source>
</reference>
<evidence type="ECO:0000313" key="3">
    <source>
        <dbReference type="Proteomes" id="UP001143480"/>
    </source>
</evidence>